<proteinExistence type="predicted"/>
<reference evidence="1" key="1">
    <citation type="submission" date="2014-12" db="EMBL/GenBank/DDBJ databases">
        <title>Insight into the proteome of Arion vulgaris.</title>
        <authorList>
            <person name="Aradska J."/>
            <person name="Bulat T."/>
            <person name="Smidak R."/>
            <person name="Sarate P."/>
            <person name="Gangsoo J."/>
            <person name="Sialana F."/>
            <person name="Bilban M."/>
            <person name="Lubec G."/>
        </authorList>
    </citation>
    <scope>NUCLEOTIDE SEQUENCE</scope>
    <source>
        <tissue evidence="1">Skin</tissue>
    </source>
</reference>
<dbReference type="AlphaFoldDB" id="A0A0B6YG97"/>
<organism evidence="1">
    <name type="scientific">Arion vulgaris</name>
    <dbReference type="NCBI Taxonomy" id="1028688"/>
    <lineage>
        <taxon>Eukaryota</taxon>
        <taxon>Metazoa</taxon>
        <taxon>Spiralia</taxon>
        <taxon>Lophotrochozoa</taxon>
        <taxon>Mollusca</taxon>
        <taxon>Gastropoda</taxon>
        <taxon>Heterobranchia</taxon>
        <taxon>Euthyneura</taxon>
        <taxon>Panpulmonata</taxon>
        <taxon>Eupulmonata</taxon>
        <taxon>Stylommatophora</taxon>
        <taxon>Helicina</taxon>
        <taxon>Arionoidea</taxon>
        <taxon>Arionidae</taxon>
        <taxon>Arion</taxon>
    </lineage>
</organism>
<gene>
    <name evidence="1" type="primary">ORF24600</name>
</gene>
<protein>
    <submittedName>
        <fullName evidence="1">Uncharacterized protein</fullName>
    </submittedName>
</protein>
<evidence type="ECO:0000313" key="1">
    <source>
        <dbReference type="EMBL" id="CEK55194.1"/>
    </source>
</evidence>
<feature type="non-terminal residue" evidence="1">
    <location>
        <position position="53"/>
    </location>
</feature>
<dbReference type="EMBL" id="HACG01008329">
    <property type="protein sequence ID" value="CEK55194.1"/>
    <property type="molecule type" value="Transcribed_RNA"/>
</dbReference>
<sequence length="53" mass="5920">MFLDIVHIQKVLLNHTANISVPQTPSQTVTASSHTLPPLMVAQCQFQHLQNIQ</sequence>
<accession>A0A0B6YG97</accession>
<name>A0A0B6YG97_9EUPU</name>